<evidence type="ECO:0000313" key="13">
    <source>
        <dbReference type="Proteomes" id="UP000198661"/>
    </source>
</evidence>
<dbReference type="CDD" id="cd03215">
    <property type="entry name" value="ABC_Carb_Monos_II"/>
    <property type="match status" value="1"/>
</dbReference>
<dbReference type="GO" id="GO:0005524">
    <property type="term" value="F:ATP binding"/>
    <property type="evidence" value="ECO:0007669"/>
    <property type="project" value="UniProtKB-KW"/>
</dbReference>
<dbReference type="GO" id="GO:0005886">
    <property type="term" value="C:plasma membrane"/>
    <property type="evidence" value="ECO:0007669"/>
    <property type="project" value="UniProtKB-SubCell"/>
</dbReference>
<dbReference type="Proteomes" id="UP000198661">
    <property type="component" value="Unassembled WGS sequence"/>
</dbReference>
<dbReference type="STRING" id="201973.SAMN04488025_10812"/>
<evidence type="ECO:0000256" key="6">
    <source>
        <dbReference type="ARBA" id="ARBA00022741"/>
    </source>
</evidence>
<dbReference type="SUPFAM" id="SSF52540">
    <property type="entry name" value="P-loop containing nucleoside triphosphate hydrolases"/>
    <property type="match status" value="2"/>
</dbReference>
<dbReference type="InterPro" id="IPR003593">
    <property type="entry name" value="AAA+_ATPase"/>
</dbReference>
<evidence type="ECO:0000256" key="8">
    <source>
        <dbReference type="ARBA" id="ARBA00022967"/>
    </source>
</evidence>
<keyword evidence="4" id="KW-0762">Sugar transport</keyword>
<name>A0A1I2MG72_9BACL</name>
<keyword evidence="7 12" id="KW-0067">ATP-binding</keyword>
<protein>
    <submittedName>
        <fullName evidence="12">Xylose ABC transporter ATP-binding protein</fullName>
    </submittedName>
</protein>
<dbReference type="CDD" id="cd03216">
    <property type="entry name" value="ABC_Carb_Monos_I"/>
    <property type="match status" value="1"/>
</dbReference>
<keyword evidence="10" id="KW-0175">Coiled coil</keyword>
<evidence type="ECO:0000256" key="5">
    <source>
        <dbReference type="ARBA" id="ARBA00022737"/>
    </source>
</evidence>
<feature type="domain" description="ABC transporter" evidence="11">
    <location>
        <begin position="260"/>
        <end position="503"/>
    </location>
</feature>
<dbReference type="InterPro" id="IPR050107">
    <property type="entry name" value="ABC_carbohydrate_import_ATPase"/>
</dbReference>
<evidence type="ECO:0000256" key="2">
    <source>
        <dbReference type="ARBA" id="ARBA00022448"/>
    </source>
</evidence>
<evidence type="ECO:0000313" key="12">
    <source>
        <dbReference type="EMBL" id="SFF89910.1"/>
    </source>
</evidence>
<dbReference type="NCBIfam" id="NF010069">
    <property type="entry name" value="PRK13549.1"/>
    <property type="match status" value="1"/>
</dbReference>
<sequence length="506" mass="55265">MHALEMEGITKEFPGTRALDGVSFAVRKGTIHALLGENGAGKSTLMKILSGVYPAGSYEGRIRINGEEKRFRNPRDAEAAGIAVIHQELSLVGEMTVSENIFLGDEPRRWGVIDREEMHVQAKKWLDFLGLDLDPEAKVGSLGIGQQQLVEIAKALSKKSDILILDEPTSALADEEVRRLTGILKDLSGKGVTCVYISHKLNEVMDLADAVTVLRDGKVAGTSLIGEWTEDKIISMMVGRKLGALYPGRKRGAGETVLEVRNYSVYHPARRGKKVVHDVSFSLRKGEVLGFAGLVGAGRTELFAGIFGAHEGRTEGTVLLEGREITLRHPGEAIRRGIVYLPEDRKRYGLFLGMDIKKNLTMASLDRLVKWGIVDEERELREAEEQAARMRVKMADIEMRIRGLSGGNQQKVLLGKSLMTRPKVLILDEPTRGVDIGAKADIYQIIGELSREGVAVVLISSDLPEVIGMSDRILVMAGGRLVGEFEQGEATEEKIMACVTGGGAFA</sequence>
<keyword evidence="13" id="KW-1185">Reference proteome</keyword>
<proteinExistence type="predicted"/>
<keyword evidence="8" id="KW-1278">Translocase</keyword>
<dbReference type="Gene3D" id="3.40.50.300">
    <property type="entry name" value="P-loop containing nucleotide triphosphate hydrolases"/>
    <property type="match status" value="2"/>
</dbReference>
<keyword evidence="3" id="KW-1003">Cell membrane</keyword>
<evidence type="ECO:0000256" key="3">
    <source>
        <dbReference type="ARBA" id="ARBA00022475"/>
    </source>
</evidence>
<keyword evidence="2" id="KW-0813">Transport</keyword>
<dbReference type="AlphaFoldDB" id="A0A1I2MG72"/>
<dbReference type="InterPro" id="IPR003439">
    <property type="entry name" value="ABC_transporter-like_ATP-bd"/>
</dbReference>
<dbReference type="EMBL" id="FOOK01000008">
    <property type="protein sequence ID" value="SFF89910.1"/>
    <property type="molecule type" value="Genomic_DNA"/>
</dbReference>
<evidence type="ECO:0000256" key="10">
    <source>
        <dbReference type="SAM" id="Coils"/>
    </source>
</evidence>
<dbReference type="FunFam" id="3.40.50.300:FF:000127">
    <property type="entry name" value="Ribose import ATP-binding protein RbsA"/>
    <property type="match status" value="1"/>
</dbReference>
<dbReference type="InterPro" id="IPR017871">
    <property type="entry name" value="ABC_transporter-like_CS"/>
</dbReference>
<feature type="coiled-coil region" evidence="10">
    <location>
        <begin position="373"/>
        <end position="400"/>
    </location>
</feature>
<keyword evidence="6" id="KW-0547">Nucleotide-binding</keyword>
<dbReference type="PROSITE" id="PS50893">
    <property type="entry name" value="ABC_TRANSPORTER_2"/>
    <property type="match status" value="2"/>
</dbReference>
<dbReference type="Pfam" id="PF00005">
    <property type="entry name" value="ABC_tran"/>
    <property type="match status" value="2"/>
</dbReference>
<accession>A0A1I2MG72</accession>
<dbReference type="PROSITE" id="PS00211">
    <property type="entry name" value="ABC_TRANSPORTER_1"/>
    <property type="match status" value="1"/>
</dbReference>
<evidence type="ECO:0000256" key="4">
    <source>
        <dbReference type="ARBA" id="ARBA00022597"/>
    </source>
</evidence>
<dbReference type="SMART" id="SM00382">
    <property type="entry name" value="AAA"/>
    <property type="match status" value="2"/>
</dbReference>
<evidence type="ECO:0000256" key="9">
    <source>
        <dbReference type="ARBA" id="ARBA00023136"/>
    </source>
</evidence>
<evidence type="ECO:0000256" key="7">
    <source>
        <dbReference type="ARBA" id="ARBA00022840"/>
    </source>
</evidence>
<keyword evidence="5" id="KW-0677">Repeat</keyword>
<dbReference type="PANTHER" id="PTHR43790:SF1">
    <property type="entry name" value="XYLOSE IMPORT ATP-BINDING PROTEIN XYLG"/>
    <property type="match status" value="1"/>
</dbReference>
<feature type="domain" description="ABC transporter" evidence="11">
    <location>
        <begin position="4"/>
        <end position="241"/>
    </location>
</feature>
<gene>
    <name evidence="12" type="ORF">SAMN04488025_10812</name>
</gene>
<evidence type="ECO:0000256" key="1">
    <source>
        <dbReference type="ARBA" id="ARBA00004202"/>
    </source>
</evidence>
<dbReference type="GO" id="GO:0016887">
    <property type="term" value="F:ATP hydrolysis activity"/>
    <property type="evidence" value="ECO:0007669"/>
    <property type="project" value="InterPro"/>
</dbReference>
<dbReference type="PANTHER" id="PTHR43790">
    <property type="entry name" value="CARBOHYDRATE TRANSPORT ATP-BINDING PROTEIN MG119-RELATED"/>
    <property type="match status" value="1"/>
</dbReference>
<dbReference type="InterPro" id="IPR027417">
    <property type="entry name" value="P-loop_NTPase"/>
</dbReference>
<reference evidence="12 13" key="1">
    <citation type="submission" date="2016-10" db="EMBL/GenBank/DDBJ databases">
        <authorList>
            <person name="de Groot N.N."/>
        </authorList>
    </citation>
    <scope>NUCLEOTIDE SEQUENCE [LARGE SCALE GENOMIC DNA]</scope>
    <source>
        <strain evidence="12 13">DSM 44945</strain>
    </source>
</reference>
<organism evidence="12 13">
    <name type="scientific">Planifilum fulgidum</name>
    <dbReference type="NCBI Taxonomy" id="201973"/>
    <lineage>
        <taxon>Bacteria</taxon>
        <taxon>Bacillati</taxon>
        <taxon>Bacillota</taxon>
        <taxon>Bacilli</taxon>
        <taxon>Bacillales</taxon>
        <taxon>Thermoactinomycetaceae</taxon>
        <taxon>Planifilum</taxon>
    </lineage>
</organism>
<keyword evidence="9" id="KW-0472">Membrane</keyword>
<comment type="subcellular location">
    <subcellularLocation>
        <location evidence="1">Cell membrane</location>
        <topology evidence="1">Peripheral membrane protein</topology>
    </subcellularLocation>
</comment>
<evidence type="ECO:0000259" key="11">
    <source>
        <dbReference type="PROSITE" id="PS50893"/>
    </source>
</evidence>